<gene>
    <name evidence="2" type="ORF">CCHR01_14345</name>
</gene>
<protein>
    <submittedName>
        <fullName evidence="2">Uncharacterized protein</fullName>
    </submittedName>
</protein>
<evidence type="ECO:0000313" key="2">
    <source>
        <dbReference type="EMBL" id="KAK1843040.1"/>
    </source>
</evidence>
<feature type="region of interest" description="Disordered" evidence="1">
    <location>
        <begin position="143"/>
        <end position="195"/>
    </location>
</feature>
<accession>A0AAD9A9U0</accession>
<proteinExistence type="predicted"/>
<keyword evidence="3" id="KW-1185">Reference proteome</keyword>
<dbReference type="AlphaFoldDB" id="A0AAD9A9U0"/>
<organism evidence="2 3">
    <name type="scientific">Colletotrichum chrysophilum</name>
    <dbReference type="NCBI Taxonomy" id="1836956"/>
    <lineage>
        <taxon>Eukaryota</taxon>
        <taxon>Fungi</taxon>
        <taxon>Dikarya</taxon>
        <taxon>Ascomycota</taxon>
        <taxon>Pezizomycotina</taxon>
        <taxon>Sordariomycetes</taxon>
        <taxon>Hypocreomycetidae</taxon>
        <taxon>Glomerellales</taxon>
        <taxon>Glomerellaceae</taxon>
        <taxon>Colletotrichum</taxon>
        <taxon>Colletotrichum gloeosporioides species complex</taxon>
    </lineage>
</organism>
<evidence type="ECO:0000313" key="3">
    <source>
        <dbReference type="Proteomes" id="UP001243330"/>
    </source>
</evidence>
<dbReference type="EMBL" id="JAQOWY010000380">
    <property type="protein sequence ID" value="KAK1843040.1"/>
    <property type="molecule type" value="Genomic_DNA"/>
</dbReference>
<dbReference type="Proteomes" id="UP001243330">
    <property type="component" value="Unassembled WGS sequence"/>
</dbReference>
<evidence type="ECO:0000256" key="1">
    <source>
        <dbReference type="SAM" id="MobiDB-lite"/>
    </source>
</evidence>
<reference evidence="2" key="1">
    <citation type="submission" date="2023-01" db="EMBL/GenBank/DDBJ databases">
        <title>Colletotrichum chrysophilum M932 genome sequence.</title>
        <authorList>
            <person name="Baroncelli R."/>
        </authorList>
    </citation>
    <scope>NUCLEOTIDE SEQUENCE</scope>
    <source>
        <strain evidence="2">M932</strain>
    </source>
</reference>
<comment type="caution">
    <text evidence="2">The sequence shown here is derived from an EMBL/GenBank/DDBJ whole genome shotgun (WGS) entry which is preliminary data.</text>
</comment>
<name>A0AAD9A9U0_9PEZI</name>
<sequence>MDKHIGSLHRLLNHFEDHDEPTSKQKSNFSGAISLFPNGGCRSHDSASTMSKRKSAYKILRKVKDEIGFSMFLLCAFHFSRTALVEMKEPDKFCDELRNVTITEKFQAVATNYEQIHGDTLKDTASAAATGDHNSVVHTKRKFDGTELGGGEPTRQVRRITSEEGESSDKETNGHTSDPLLSDGKTLSENPPRAC</sequence>